<evidence type="ECO:0000313" key="2">
    <source>
        <dbReference type="Proteomes" id="UP000029995"/>
    </source>
</evidence>
<dbReference type="AlphaFoldDB" id="A0A0A0D6N2"/>
<gene>
    <name evidence="1" type="ORF">P409_14005</name>
</gene>
<proteinExistence type="predicted"/>
<dbReference type="Proteomes" id="UP000029995">
    <property type="component" value="Unassembled WGS sequence"/>
</dbReference>
<sequence>GMAPFAVEETERQLDAAWTAVAVEAAVAAWAIARRDLPVDGLGRGLRDPWRAIRPLLPIGREGEAPFDLGPVEAWFRTWEMPA</sequence>
<dbReference type="RefSeq" id="WP_034837523.1">
    <property type="nucleotide sequence ID" value="NZ_JANX01000151.1"/>
</dbReference>
<comment type="caution">
    <text evidence="1">The sequence shown here is derived from an EMBL/GenBank/DDBJ whole genome shotgun (WGS) entry which is preliminary data.</text>
</comment>
<name>A0A0A0D6N2_9PROT</name>
<feature type="non-terminal residue" evidence="1">
    <location>
        <position position="1"/>
    </location>
</feature>
<protein>
    <submittedName>
        <fullName evidence="1">Uncharacterized protein</fullName>
    </submittedName>
</protein>
<organism evidence="1 2">
    <name type="scientific">Inquilinus limosus MP06</name>
    <dbReference type="NCBI Taxonomy" id="1398085"/>
    <lineage>
        <taxon>Bacteria</taxon>
        <taxon>Pseudomonadati</taxon>
        <taxon>Pseudomonadota</taxon>
        <taxon>Alphaproteobacteria</taxon>
        <taxon>Rhodospirillales</taxon>
        <taxon>Rhodospirillaceae</taxon>
        <taxon>Inquilinus</taxon>
    </lineage>
</organism>
<dbReference type="EMBL" id="JANX01000151">
    <property type="protein sequence ID" value="KGM33754.1"/>
    <property type="molecule type" value="Genomic_DNA"/>
</dbReference>
<reference evidence="1 2" key="1">
    <citation type="submission" date="2014-01" db="EMBL/GenBank/DDBJ databases">
        <title>Genome sequence determination for a cystic fibrosis isolate, Inquilinus limosus.</title>
        <authorList>
            <person name="Pino M."/>
            <person name="Di Conza J."/>
            <person name="Gutkind G."/>
        </authorList>
    </citation>
    <scope>NUCLEOTIDE SEQUENCE [LARGE SCALE GENOMIC DNA]</scope>
    <source>
        <strain evidence="1 2">MP06</strain>
    </source>
</reference>
<evidence type="ECO:0000313" key="1">
    <source>
        <dbReference type="EMBL" id="KGM33754.1"/>
    </source>
</evidence>
<accession>A0A0A0D6N2</accession>